<dbReference type="FunFam" id="2.60.260.20:FF:000005">
    <property type="entry name" value="Chaperone protein dnaJ 1, mitochondrial"/>
    <property type="match status" value="1"/>
</dbReference>
<dbReference type="CDD" id="cd10719">
    <property type="entry name" value="DnaJ_zf"/>
    <property type="match status" value="1"/>
</dbReference>
<keyword evidence="9" id="KW-0963">Cytoplasm</keyword>
<feature type="binding site" evidence="9">
    <location>
        <position position="157"/>
    </location>
    <ligand>
        <name>Zn(2+)</name>
        <dbReference type="ChEBI" id="CHEBI:29105"/>
        <label>1</label>
    </ligand>
</feature>
<evidence type="ECO:0000256" key="4">
    <source>
        <dbReference type="ARBA" id="ARBA00022833"/>
    </source>
</evidence>
<dbReference type="InterPro" id="IPR001623">
    <property type="entry name" value="DnaJ_domain"/>
</dbReference>
<comment type="subunit">
    <text evidence="9">Homodimer.</text>
</comment>
<dbReference type="GO" id="GO:0009408">
    <property type="term" value="P:response to heat"/>
    <property type="evidence" value="ECO:0007669"/>
    <property type="project" value="InterPro"/>
</dbReference>
<evidence type="ECO:0000256" key="5">
    <source>
        <dbReference type="ARBA" id="ARBA00023186"/>
    </source>
</evidence>
<dbReference type="SUPFAM" id="SSF49493">
    <property type="entry name" value="HSP40/DnaJ peptide-binding domain"/>
    <property type="match status" value="2"/>
</dbReference>
<dbReference type="Pfam" id="PF00226">
    <property type="entry name" value="DnaJ"/>
    <property type="match status" value="1"/>
</dbReference>
<feature type="binding site" evidence="9">
    <location>
        <position position="160"/>
    </location>
    <ligand>
        <name>Zn(2+)</name>
        <dbReference type="ChEBI" id="CHEBI:29105"/>
        <label>1</label>
    </ligand>
</feature>
<reference evidence="13" key="1">
    <citation type="submission" date="2020-04" db="EMBL/GenBank/DDBJ databases">
        <authorList>
            <person name="Zhang T."/>
        </authorList>
    </citation>
    <scope>NUCLEOTIDE SEQUENCE</scope>
    <source>
        <strain evidence="13">HKST-UBA01</strain>
    </source>
</reference>
<dbReference type="Gene3D" id="2.10.230.10">
    <property type="entry name" value="Heat shock protein DnaJ, cysteine-rich domain"/>
    <property type="match status" value="1"/>
</dbReference>
<dbReference type="NCBIfam" id="TIGR02349">
    <property type="entry name" value="DnaJ_bact"/>
    <property type="match status" value="1"/>
</dbReference>
<feature type="binding site" evidence="9">
    <location>
        <position position="174"/>
    </location>
    <ligand>
        <name>Zn(2+)</name>
        <dbReference type="ChEBI" id="CHEBI:29105"/>
        <label>2</label>
    </ligand>
</feature>
<evidence type="ECO:0000256" key="7">
    <source>
        <dbReference type="ARBA" id="ARBA00061004"/>
    </source>
</evidence>
<keyword evidence="1 9" id="KW-0479">Metal-binding</keyword>
<feature type="repeat" description="CXXCXGXG motif" evidence="9">
    <location>
        <begin position="157"/>
        <end position="164"/>
    </location>
</feature>
<dbReference type="Gene3D" id="2.60.260.20">
    <property type="entry name" value="Urease metallochaperone UreE, N-terminal domain"/>
    <property type="match status" value="2"/>
</dbReference>
<evidence type="ECO:0000313" key="13">
    <source>
        <dbReference type="EMBL" id="MCA9389833.1"/>
    </source>
</evidence>
<dbReference type="FunFam" id="1.10.287.110:FF:000034">
    <property type="entry name" value="Chaperone protein DnaJ"/>
    <property type="match status" value="1"/>
</dbReference>
<dbReference type="GO" id="GO:0005524">
    <property type="term" value="F:ATP binding"/>
    <property type="evidence" value="ECO:0007669"/>
    <property type="project" value="InterPro"/>
</dbReference>
<evidence type="ECO:0000256" key="8">
    <source>
        <dbReference type="ARBA" id="ARBA00067609"/>
    </source>
</evidence>
<dbReference type="InterPro" id="IPR008971">
    <property type="entry name" value="HSP40/DnaJ_pept-bd"/>
</dbReference>
<name>A0A955RPS8_UNCKA</name>
<evidence type="ECO:0000256" key="6">
    <source>
        <dbReference type="ARBA" id="ARBA00053423"/>
    </source>
</evidence>
<feature type="repeat" description="CXXCXGXG motif" evidence="9">
    <location>
        <begin position="174"/>
        <end position="181"/>
    </location>
</feature>
<dbReference type="SMART" id="SM00271">
    <property type="entry name" value="DnaJ"/>
    <property type="match status" value="1"/>
</dbReference>
<dbReference type="PROSITE" id="PS50076">
    <property type="entry name" value="DNAJ_2"/>
    <property type="match status" value="1"/>
</dbReference>
<dbReference type="PRINTS" id="PR00625">
    <property type="entry name" value="JDOMAIN"/>
</dbReference>
<dbReference type="CDD" id="cd06257">
    <property type="entry name" value="DnaJ"/>
    <property type="match status" value="1"/>
</dbReference>
<comment type="domain">
    <text evidence="9">The J domain is necessary and sufficient to stimulate DnaK ATPase activity. Zinc center 1 plays an important role in the autonomous, DnaK-independent chaperone activity of DnaJ. Zinc center 2 is essential for interaction with DnaK and for DnaJ activity.</text>
</comment>
<proteinExistence type="inferred from homology"/>
<comment type="similarity">
    <text evidence="7 9">Belongs to the DnaJ family.</text>
</comment>
<evidence type="ECO:0000259" key="12">
    <source>
        <dbReference type="PROSITE" id="PS51188"/>
    </source>
</evidence>
<dbReference type="InterPro" id="IPR012724">
    <property type="entry name" value="DnaJ"/>
</dbReference>
<feature type="repeat" description="CXXCXGXG motif" evidence="9">
    <location>
        <begin position="214"/>
        <end position="221"/>
    </location>
</feature>
<gene>
    <name evidence="9 13" type="primary">dnaJ</name>
    <name evidence="13" type="ORF">KC571_00350</name>
</gene>
<keyword evidence="9" id="KW-0346">Stress response</keyword>
<dbReference type="SUPFAM" id="SSF46565">
    <property type="entry name" value="Chaperone J-domain"/>
    <property type="match status" value="1"/>
</dbReference>
<sequence length="377" mass="41182">MAKDYYQILGVEKKATKDEIKKAYKKLAKQYHPDLNKEADAEKKFKEVSEAYQVLSDEQKRSTYDQVGHDAFTRGGGNNAGAGFGGFGQGFGGFSGSDNFVDPFEIFEQFFGGGFGGGSRRSRRSQGQSLEARVDLTFDEAVHGTEKTLTYSRYDVCDVCSGSGAKEGTSAKTCATCNGQGRVRTQQSMLGAMFSSVADCPDCQGTGETIEDPCSNCRGTGRFQKQEDFTFKVPAGVDTGTRIRFSGRGSAGERSGVTGDLYVSFKVKPHKLFERKNQNIYLSVPVSYSQAALGDTITVPTIHGEESVDLPAGTQPGAQIKLSDKGVAYPNSKRMGDQIITVAIETPKKLSKEEKKLFEQLKALEKKPKKWWEKIIS</sequence>
<accession>A0A955RPS8</accession>
<feature type="domain" description="J" evidence="11">
    <location>
        <begin position="4"/>
        <end position="68"/>
    </location>
</feature>
<organism evidence="13 14">
    <name type="scientific">candidate division WWE3 bacterium</name>
    <dbReference type="NCBI Taxonomy" id="2053526"/>
    <lineage>
        <taxon>Bacteria</taxon>
        <taxon>Katanobacteria</taxon>
    </lineage>
</organism>
<dbReference type="InterPro" id="IPR036410">
    <property type="entry name" value="HSP_DnaJ_Cys-rich_dom_sf"/>
</dbReference>
<evidence type="ECO:0000313" key="14">
    <source>
        <dbReference type="Proteomes" id="UP000701698"/>
    </source>
</evidence>
<dbReference type="FunFam" id="2.10.230.10:FF:000002">
    <property type="entry name" value="Molecular chaperone DnaJ"/>
    <property type="match status" value="1"/>
</dbReference>
<dbReference type="InterPro" id="IPR002939">
    <property type="entry name" value="DnaJ_C"/>
</dbReference>
<feature type="zinc finger region" description="CR-type" evidence="10">
    <location>
        <begin position="144"/>
        <end position="226"/>
    </location>
</feature>
<evidence type="ECO:0000259" key="11">
    <source>
        <dbReference type="PROSITE" id="PS50076"/>
    </source>
</evidence>
<comment type="cofactor">
    <cofactor evidence="9">
        <name>Zn(2+)</name>
        <dbReference type="ChEBI" id="CHEBI:29105"/>
    </cofactor>
    <text evidence="9">Binds 2 Zn(2+) ions per monomer.</text>
</comment>
<protein>
    <recommendedName>
        <fullName evidence="8 9">Chaperone protein DnaJ</fullName>
    </recommendedName>
</protein>
<dbReference type="EMBL" id="JAGQKX010000004">
    <property type="protein sequence ID" value="MCA9389833.1"/>
    <property type="molecule type" value="Genomic_DNA"/>
</dbReference>
<evidence type="ECO:0000256" key="2">
    <source>
        <dbReference type="ARBA" id="ARBA00022737"/>
    </source>
</evidence>
<dbReference type="PANTHER" id="PTHR43096:SF10">
    <property type="entry name" value="CHAPERONE PROTEIN DNAJ A6, CHLOROPLASTIC"/>
    <property type="match status" value="1"/>
</dbReference>
<feature type="repeat" description="CXXCXGXG motif" evidence="9">
    <location>
        <begin position="200"/>
        <end position="207"/>
    </location>
</feature>
<evidence type="ECO:0000256" key="1">
    <source>
        <dbReference type="ARBA" id="ARBA00022723"/>
    </source>
</evidence>
<keyword evidence="13" id="KW-0560">Oxidoreductase</keyword>
<dbReference type="CDD" id="cd10747">
    <property type="entry name" value="DnaJ_C"/>
    <property type="match status" value="1"/>
</dbReference>
<dbReference type="GO" id="GO:0006260">
    <property type="term" value="P:DNA replication"/>
    <property type="evidence" value="ECO:0007669"/>
    <property type="project" value="UniProtKB-KW"/>
</dbReference>
<evidence type="ECO:0000256" key="9">
    <source>
        <dbReference type="HAMAP-Rule" id="MF_01152"/>
    </source>
</evidence>
<dbReference type="Proteomes" id="UP000701698">
    <property type="component" value="Unassembled WGS sequence"/>
</dbReference>
<comment type="caution">
    <text evidence="13">The sequence shown here is derived from an EMBL/GenBank/DDBJ whole genome shotgun (WGS) entry which is preliminary data.</text>
</comment>
<keyword evidence="5 9" id="KW-0143">Chaperone</keyword>
<dbReference type="HAMAP" id="MF_01152">
    <property type="entry name" value="DnaJ"/>
    <property type="match status" value="1"/>
</dbReference>
<dbReference type="NCBIfam" id="NF008035">
    <property type="entry name" value="PRK10767.1"/>
    <property type="match status" value="1"/>
</dbReference>
<dbReference type="AlphaFoldDB" id="A0A955RPS8"/>
<dbReference type="PROSITE" id="PS00636">
    <property type="entry name" value="DNAJ_1"/>
    <property type="match status" value="1"/>
</dbReference>
<keyword evidence="3 9" id="KW-0863">Zinc-finger</keyword>
<comment type="function">
    <text evidence="6 9">Participates actively in the response to hyperosmotic and heat shock by preventing the aggregation of stress-denatured proteins and by disaggregating proteins, also in an autonomous, DnaK-independent fashion. Unfolded proteins bind initially to DnaJ; upon interaction with the DnaJ-bound protein, DnaK hydrolyzes its bound ATP, resulting in the formation of a stable complex. GrpE releases ADP from DnaK; ATP binding to DnaK triggers the release of the substrate protein, thus completing the reaction cycle. Several rounds of ATP-dependent interactions between DnaJ, DnaK and GrpE are required for fully efficient folding. Also involved, together with DnaK and GrpE, in the DNA replication of plasmids through activation of initiation proteins.</text>
</comment>
<dbReference type="GO" id="GO:0008270">
    <property type="term" value="F:zinc ion binding"/>
    <property type="evidence" value="ECO:0007669"/>
    <property type="project" value="UniProtKB-UniRule"/>
</dbReference>
<keyword evidence="2 9" id="KW-0677">Repeat</keyword>
<dbReference type="GO" id="GO:0031072">
    <property type="term" value="F:heat shock protein binding"/>
    <property type="evidence" value="ECO:0007669"/>
    <property type="project" value="InterPro"/>
</dbReference>
<reference evidence="13" key="2">
    <citation type="journal article" date="2021" name="Microbiome">
        <title>Successional dynamics and alternative stable states in a saline activated sludge microbial community over 9 years.</title>
        <authorList>
            <person name="Wang Y."/>
            <person name="Ye J."/>
            <person name="Ju F."/>
            <person name="Liu L."/>
            <person name="Boyd J.A."/>
            <person name="Deng Y."/>
            <person name="Parks D.H."/>
            <person name="Jiang X."/>
            <person name="Yin X."/>
            <person name="Woodcroft B.J."/>
            <person name="Tyson G.W."/>
            <person name="Hugenholtz P."/>
            <person name="Polz M.F."/>
            <person name="Zhang T."/>
        </authorList>
    </citation>
    <scope>NUCLEOTIDE SEQUENCE</scope>
    <source>
        <strain evidence="13">HKST-UBA01</strain>
    </source>
</reference>
<dbReference type="PROSITE" id="PS51188">
    <property type="entry name" value="ZF_CR"/>
    <property type="match status" value="1"/>
</dbReference>
<dbReference type="InterPro" id="IPR036869">
    <property type="entry name" value="J_dom_sf"/>
</dbReference>
<dbReference type="GO" id="GO:0042026">
    <property type="term" value="P:protein refolding"/>
    <property type="evidence" value="ECO:0007669"/>
    <property type="project" value="TreeGrafter"/>
</dbReference>
<feature type="binding site" evidence="9">
    <location>
        <position position="200"/>
    </location>
    <ligand>
        <name>Zn(2+)</name>
        <dbReference type="ChEBI" id="CHEBI:29105"/>
        <label>2</label>
    </ligand>
</feature>
<keyword evidence="9" id="KW-0235">DNA replication</keyword>
<feature type="binding site" evidence="9">
    <location>
        <position position="203"/>
    </location>
    <ligand>
        <name>Zn(2+)</name>
        <dbReference type="ChEBI" id="CHEBI:29105"/>
        <label>2</label>
    </ligand>
</feature>
<evidence type="ECO:0000256" key="3">
    <source>
        <dbReference type="ARBA" id="ARBA00022771"/>
    </source>
</evidence>
<dbReference type="Gene3D" id="1.10.287.110">
    <property type="entry name" value="DnaJ domain"/>
    <property type="match status" value="1"/>
</dbReference>
<keyword evidence="4 9" id="KW-0862">Zinc</keyword>
<feature type="binding site" evidence="9">
    <location>
        <position position="214"/>
    </location>
    <ligand>
        <name>Zn(2+)</name>
        <dbReference type="ChEBI" id="CHEBI:29105"/>
        <label>1</label>
    </ligand>
</feature>
<evidence type="ECO:0000256" key="10">
    <source>
        <dbReference type="PROSITE-ProRule" id="PRU00546"/>
    </source>
</evidence>
<feature type="binding site" evidence="9">
    <location>
        <position position="177"/>
    </location>
    <ligand>
        <name>Zn(2+)</name>
        <dbReference type="ChEBI" id="CHEBI:29105"/>
        <label>2</label>
    </ligand>
</feature>
<dbReference type="GO" id="GO:0005737">
    <property type="term" value="C:cytoplasm"/>
    <property type="evidence" value="ECO:0007669"/>
    <property type="project" value="UniProtKB-SubCell"/>
</dbReference>
<dbReference type="GO" id="GO:0051082">
    <property type="term" value="F:unfolded protein binding"/>
    <property type="evidence" value="ECO:0007669"/>
    <property type="project" value="UniProtKB-UniRule"/>
</dbReference>
<dbReference type="Pfam" id="PF00684">
    <property type="entry name" value="DnaJ_CXXCXGXG"/>
    <property type="match status" value="1"/>
</dbReference>
<feature type="domain" description="CR-type" evidence="12">
    <location>
        <begin position="144"/>
        <end position="226"/>
    </location>
</feature>
<dbReference type="InterPro" id="IPR018253">
    <property type="entry name" value="DnaJ_domain_CS"/>
</dbReference>
<dbReference type="GO" id="GO:0016491">
    <property type="term" value="F:oxidoreductase activity"/>
    <property type="evidence" value="ECO:0007669"/>
    <property type="project" value="UniProtKB-KW"/>
</dbReference>
<dbReference type="PANTHER" id="PTHR43096">
    <property type="entry name" value="DNAJ HOMOLOG 1, MITOCHONDRIAL-RELATED"/>
    <property type="match status" value="1"/>
</dbReference>
<dbReference type="InterPro" id="IPR001305">
    <property type="entry name" value="HSP_DnaJ_Cys-rich_dom"/>
</dbReference>
<dbReference type="Pfam" id="PF01556">
    <property type="entry name" value="DnaJ_C"/>
    <property type="match status" value="1"/>
</dbReference>
<dbReference type="SUPFAM" id="SSF57938">
    <property type="entry name" value="DnaJ/Hsp40 cysteine-rich domain"/>
    <property type="match status" value="1"/>
</dbReference>
<comment type="subcellular location">
    <subcellularLocation>
        <location evidence="9">Cytoplasm</location>
    </subcellularLocation>
</comment>
<feature type="binding site" evidence="9">
    <location>
        <position position="217"/>
    </location>
    <ligand>
        <name>Zn(2+)</name>
        <dbReference type="ChEBI" id="CHEBI:29105"/>
        <label>1</label>
    </ligand>
</feature>